<keyword evidence="1" id="KW-1185">Reference proteome</keyword>
<sequence>MLTFCAAERTMAKTLAISFDNGSLKDRYIRPDDQQHIVQLTATGRFTTRRGLKQYLDDLATNLAS</sequence>
<dbReference type="AlphaFoldDB" id="A0A1I7XPL3"/>
<evidence type="ECO:0000313" key="1">
    <source>
        <dbReference type="Proteomes" id="UP000095283"/>
    </source>
</evidence>
<proteinExistence type="predicted"/>
<name>A0A1I7XPL3_HETBA</name>
<organism evidence="1 2">
    <name type="scientific">Heterorhabditis bacteriophora</name>
    <name type="common">Entomopathogenic nematode worm</name>
    <dbReference type="NCBI Taxonomy" id="37862"/>
    <lineage>
        <taxon>Eukaryota</taxon>
        <taxon>Metazoa</taxon>
        <taxon>Ecdysozoa</taxon>
        <taxon>Nematoda</taxon>
        <taxon>Chromadorea</taxon>
        <taxon>Rhabditida</taxon>
        <taxon>Rhabditina</taxon>
        <taxon>Rhabditomorpha</taxon>
        <taxon>Strongyloidea</taxon>
        <taxon>Heterorhabditidae</taxon>
        <taxon>Heterorhabditis</taxon>
    </lineage>
</organism>
<dbReference type="WBParaSite" id="Hba_19722">
    <property type="protein sequence ID" value="Hba_19722"/>
    <property type="gene ID" value="Hba_19722"/>
</dbReference>
<protein>
    <submittedName>
        <fullName evidence="2">Transposase</fullName>
    </submittedName>
</protein>
<reference evidence="2" key="1">
    <citation type="submission" date="2016-11" db="UniProtKB">
        <authorList>
            <consortium name="WormBaseParasite"/>
        </authorList>
    </citation>
    <scope>IDENTIFICATION</scope>
</reference>
<accession>A0A1I7XPL3</accession>
<evidence type="ECO:0000313" key="2">
    <source>
        <dbReference type="WBParaSite" id="Hba_19722"/>
    </source>
</evidence>
<dbReference type="Proteomes" id="UP000095283">
    <property type="component" value="Unplaced"/>
</dbReference>